<dbReference type="Pfam" id="PF13812">
    <property type="entry name" value="PPR_3"/>
    <property type="match status" value="1"/>
</dbReference>
<feature type="repeat" description="PPR" evidence="2">
    <location>
        <begin position="340"/>
        <end position="374"/>
    </location>
</feature>
<accession>A0A9P1DB73</accession>
<dbReference type="GO" id="GO:0006396">
    <property type="term" value="P:RNA processing"/>
    <property type="evidence" value="ECO:0007669"/>
    <property type="project" value="TreeGrafter"/>
</dbReference>
<dbReference type="NCBIfam" id="TIGR00756">
    <property type="entry name" value="PPR"/>
    <property type="match status" value="3"/>
</dbReference>
<evidence type="ECO:0000256" key="1">
    <source>
        <dbReference type="ARBA" id="ARBA00022737"/>
    </source>
</evidence>
<dbReference type="PANTHER" id="PTHR47934:SF6">
    <property type="entry name" value="MITOCHONDRIAL GROUP I INTRON SPLICING FACTOR CCM1-RELATED"/>
    <property type="match status" value="1"/>
</dbReference>
<evidence type="ECO:0000313" key="4">
    <source>
        <dbReference type="EMBL" id="CAI4005387.1"/>
    </source>
</evidence>
<dbReference type="PROSITE" id="PS51375">
    <property type="entry name" value="PPR"/>
    <property type="match status" value="3"/>
</dbReference>
<dbReference type="InterPro" id="IPR011990">
    <property type="entry name" value="TPR-like_helical_dom_sf"/>
</dbReference>
<dbReference type="InterPro" id="IPR033443">
    <property type="entry name" value="PROP1-like_PPR_dom"/>
</dbReference>
<feature type="domain" description="PROP1-like PPR" evidence="3">
    <location>
        <begin position="239"/>
        <end position="401"/>
    </location>
</feature>
<dbReference type="EMBL" id="CAMXCT030003617">
    <property type="protein sequence ID" value="CAL4792699.1"/>
    <property type="molecule type" value="Genomic_DNA"/>
</dbReference>
<dbReference type="Gene3D" id="1.25.40.10">
    <property type="entry name" value="Tetratricopeptide repeat domain"/>
    <property type="match status" value="4"/>
</dbReference>
<dbReference type="EMBL" id="CAMXCT010003617">
    <property type="protein sequence ID" value="CAI4005387.1"/>
    <property type="molecule type" value="Genomic_DNA"/>
</dbReference>
<reference evidence="5 6" key="2">
    <citation type="submission" date="2024-05" db="EMBL/GenBank/DDBJ databases">
        <authorList>
            <person name="Chen Y."/>
            <person name="Shah S."/>
            <person name="Dougan E. K."/>
            <person name="Thang M."/>
            <person name="Chan C."/>
        </authorList>
    </citation>
    <scope>NUCLEOTIDE SEQUENCE [LARGE SCALE GENOMIC DNA]</scope>
</reference>
<keyword evidence="1" id="KW-0677">Repeat</keyword>
<dbReference type="InterPro" id="IPR051114">
    <property type="entry name" value="Mito_RNA_Proc_CCM1"/>
</dbReference>
<feature type="repeat" description="PPR" evidence="2">
    <location>
        <begin position="237"/>
        <end position="271"/>
    </location>
</feature>
<reference evidence="4" key="1">
    <citation type="submission" date="2022-10" db="EMBL/GenBank/DDBJ databases">
        <authorList>
            <person name="Chen Y."/>
            <person name="Dougan E. K."/>
            <person name="Chan C."/>
            <person name="Rhodes N."/>
            <person name="Thang M."/>
        </authorList>
    </citation>
    <scope>NUCLEOTIDE SEQUENCE</scope>
</reference>
<evidence type="ECO:0000256" key="2">
    <source>
        <dbReference type="PROSITE-ProRule" id="PRU00708"/>
    </source>
</evidence>
<protein>
    <submittedName>
        <fullName evidence="5">Pentatricopeptide repeat-containing protein, mitochondrial</fullName>
    </submittedName>
</protein>
<sequence>MPADEASSITSLPPACFNWWCRQHAEYTFECSRTGCSGPPIPPNVEVSPNKRIALCGPCACRGECPFCSARVQIEDLHSITVSVTGSDGSFSLLDVPAALENSVQPNHQTLEQFNQQFQQLANKVQTTMRKTPKDFDISRCDRPEIVKLVEEAQDLLNCLKNAGLRPDRDTYRWLISLFARAEHQDKVEQWAHRMELSGNYSTGGYNAAIFGNAVPGGVHRADMWFNCMQQNDCVPDAKSYNILIQACARSKDSTHANLYFERMQLAHFTPDVFTFSHLIRACADSLQKAEGFWKDMQQADIKPIDFTCKAMLKACANAGNIDKALHFFEEGIKAGCVPDVLTFTTMISVFKKEGNVAGAEEWFSKMEAAGVEPDVAAFTCVIRVCGTAGDELNAGKWLAKLKAAGCQPNQLTYHALIICALTQKDFAKADMWLKHMLDLGLTPLLKTFHKLLEACEPAGDLPQAEKFFNAMKKAAVPPDVNAFNSMLKTSAQFDSSQGRQMSGQPSEEQKKWFLKMSPSGVPPNAATYDILTRAQPNAATHDILTRSAFLAQL</sequence>
<dbReference type="Proteomes" id="UP001152797">
    <property type="component" value="Unassembled WGS sequence"/>
</dbReference>
<dbReference type="OrthoDB" id="423968at2759"/>
<dbReference type="Pfam" id="PF17177">
    <property type="entry name" value="PPR_long"/>
    <property type="match status" value="1"/>
</dbReference>
<feature type="repeat" description="PPR" evidence="2">
    <location>
        <begin position="305"/>
        <end position="339"/>
    </location>
</feature>
<gene>
    <name evidence="4" type="ORF">C1SCF055_LOCUS31117</name>
</gene>
<evidence type="ECO:0000313" key="5">
    <source>
        <dbReference type="EMBL" id="CAL4792699.1"/>
    </source>
</evidence>
<dbReference type="AlphaFoldDB" id="A0A9P1DB73"/>
<comment type="caution">
    <text evidence="4">The sequence shown here is derived from an EMBL/GenBank/DDBJ whole genome shotgun (WGS) entry which is preliminary data.</text>
</comment>
<dbReference type="GO" id="GO:0003729">
    <property type="term" value="F:mRNA binding"/>
    <property type="evidence" value="ECO:0007669"/>
    <property type="project" value="TreeGrafter"/>
</dbReference>
<evidence type="ECO:0000259" key="3">
    <source>
        <dbReference type="Pfam" id="PF17177"/>
    </source>
</evidence>
<name>A0A9P1DB73_9DINO</name>
<dbReference type="InterPro" id="IPR002885">
    <property type="entry name" value="PPR_rpt"/>
</dbReference>
<dbReference type="GO" id="GO:0007005">
    <property type="term" value="P:mitochondrion organization"/>
    <property type="evidence" value="ECO:0007669"/>
    <property type="project" value="TreeGrafter"/>
</dbReference>
<proteinExistence type="predicted"/>
<dbReference type="GO" id="GO:0005739">
    <property type="term" value="C:mitochondrion"/>
    <property type="evidence" value="ECO:0007669"/>
    <property type="project" value="TreeGrafter"/>
</dbReference>
<dbReference type="SUPFAM" id="SSF81901">
    <property type="entry name" value="HCP-like"/>
    <property type="match status" value="1"/>
</dbReference>
<dbReference type="PANTHER" id="PTHR47934">
    <property type="entry name" value="PENTATRICOPEPTIDE REPEAT-CONTAINING PROTEIN PET309, MITOCHONDRIAL"/>
    <property type="match status" value="1"/>
</dbReference>
<evidence type="ECO:0000313" key="6">
    <source>
        <dbReference type="Proteomes" id="UP001152797"/>
    </source>
</evidence>
<dbReference type="EMBL" id="CAMXCT020003617">
    <property type="protein sequence ID" value="CAL1158762.1"/>
    <property type="molecule type" value="Genomic_DNA"/>
</dbReference>
<organism evidence="4">
    <name type="scientific">Cladocopium goreaui</name>
    <dbReference type="NCBI Taxonomy" id="2562237"/>
    <lineage>
        <taxon>Eukaryota</taxon>
        <taxon>Sar</taxon>
        <taxon>Alveolata</taxon>
        <taxon>Dinophyceae</taxon>
        <taxon>Suessiales</taxon>
        <taxon>Symbiodiniaceae</taxon>
        <taxon>Cladocopium</taxon>
    </lineage>
</organism>
<keyword evidence="6" id="KW-1185">Reference proteome</keyword>